<protein>
    <recommendedName>
        <fullName evidence="2">Aminotransferase class I/classII domain-containing protein</fullName>
    </recommendedName>
</protein>
<proteinExistence type="predicted"/>
<dbReference type="InterPro" id="IPR015424">
    <property type="entry name" value="PyrdxlP-dep_Trfase"/>
</dbReference>
<dbReference type="Pfam" id="PF12897">
    <property type="entry name" value="Asp_aminotransf"/>
    <property type="match status" value="1"/>
</dbReference>
<feature type="non-terminal residue" evidence="1">
    <location>
        <position position="1"/>
    </location>
</feature>
<dbReference type="EMBL" id="UINC01003165">
    <property type="protein sequence ID" value="SVA03907.1"/>
    <property type="molecule type" value="Genomic_DNA"/>
</dbReference>
<dbReference type="PANTHER" id="PTHR43799">
    <property type="entry name" value="AMINOTRANSFERASE, PUTATIVE-RELATED"/>
    <property type="match status" value="1"/>
</dbReference>
<dbReference type="PANTHER" id="PTHR43799:SF1">
    <property type="entry name" value="ASPARTATE AMINOTRANSFERASE"/>
    <property type="match status" value="1"/>
</dbReference>
<name>A0A381SNF4_9ZZZZ</name>
<reference evidence="1" key="1">
    <citation type="submission" date="2018-05" db="EMBL/GenBank/DDBJ databases">
        <authorList>
            <person name="Lanie J.A."/>
            <person name="Ng W.-L."/>
            <person name="Kazmierczak K.M."/>
            <person name="Andrzejewski T.M."/>
            <person name="Davidsen T.M."/>
            <person name="Wayne K.J."/>
            <person name="Tettelin H."/>
            <person name="Glass J.I."/>
            <person name="Rusch D."/>
            <person name="Podicherti R."/>
            <person name="Tsui H.-C.T."/>
            <person name="Winkler M.E."/>
        </authorList>
    </citation>
    <scope>NUCLEOTIDE SEQUENCE</scope>
</reference>
<dbReference type="GO" id="GO:0004069">
    <property type="term" value="F:L-aspartate:2-oxoglutarate aminotransferase activity"/>
    <property type="evidence" value="ECO:0007669"/>
    <property type="project" value="InterPro"/>
</dbReference>
<evidence type="ECO:0008006" key="2">
    <source>
        <dbReference type="Google" id="ProtNLM"/>
    </source>
</evidence>
<sequence length="176" mass="19336">VLFGSTSKITRAGAGISFLAGSAINLDNFRNRLRVMTIGPDKINQLRHVQFLRDLDGIRAHMRKHAAILRPKFDLVQERLSNALAGTGMGSWTTPRGGYFVSFDALPGLASRIIRLAGEAGVKLTPAGATFPYRRDPNDTNIRLAPTFPNLADLDQALQVFLVCVQLASIRQRLPR</sequence>
<evidence type="ECO:0000313" key="1">
    <source>
        <dbReference type="EMBL" id="SVA03907.1"/>
    </source>
</evidence>
<dbReference type="SUPFAM" id="SSF53383">
    <property type="entry name" value="PLP-dependent transferases"/>
    <property type="match status" value="1"/>
</dbReference>
<dbReference type="Gene3D" id="3.90.1150.10">
    <property type="entry name" value="Aspartate Aminotransferase, domain 1"/>
    <property type="match status" value="1"/>
</dbReference>
<gene>
    <name evidence="1" type="ORF">METZ01_LOCUS56761</name>
</gene>
<organism evidence="1">
    <name type="scientific">marine metagenome</name>
    <dbReference type="NCBI Taxonomy" id="408172"/>
    <lineage>
        <taxon>unclassified sequences</taxon>
        <taxon>metagenomes</taxon>
        <taxon>ecological metagenomes</taxon>
    </lineage>
</organism>
<dbReference type="AlphaFoldDB" id="A0A381SNF4"/>
<dbReference type="InterPro" id="IPR024551">
    <property type="entry name" value="AspAT_Ic"/>
</dbReference>
<dbReference type="InterPro" id="IPR015422">
    <property type="entry name" value="PyrdxlP-dep_Trfase_small"/>
</dbReference>
<accession>A0A381SNF4</accession>